<sequence>MTRHATVKPDNFFVLLFRAMRQRRVPIALRIVSHSLILVIAALVIYAVVVSMQFRHAMQQQADALGQTLVTQTAASATELLVSNDTLSLNVLLGNLARNPLVAHAAVFSPDNRVLAESGTRPTRNLLGEAEGIYSTSIKFQDVTTGQLRISLDMNQFQQPMVVSLQNMGLLALILLVLTLILSLRLGRNISTPLLELRVWLRDPDDPAPSVGRQDEIGDLARQLQARLVPEKPKPAPAKPSKKAKAVAQVEGDEDNPFLDESAGIKVRSNPPRKAAAAAKKPAKVPVTTEDSDEEFDEDAFADVMPDEADEPVATSTVEAVQPVTPGMASEPDIVSSAVLAIQLGSQEQLRKLPRTRLVSLLERYRDCLEQATSLYKGELHSLIDGGSLILFHETQGEDDYLTHALCCGEIMRALGHALQVEVADSGITLQLQLGLTQGERLVNLKLPELLNNDTVRNAIALGRHSRNLLLVERSIADDELLRQRARIRSIASPEGASCVERLLEPYSSTLERHLVRLESR</sequence>
<feature type="transmembrane region" description="Helical" evidence="8">
    <location>
        <begin position="161"/>
        <end position="184"/>
    </location>
</feature>
<keyword evidence="5 8" id="KW-1133">Transmembrane helix</keyword>
<feature type="region of interest" description="Disordered" evidence="7">
    <location>
        <begin position="255"/>
        <end position="295"/>
    </location>
</feature>
<accession>A0ABQ2GJS3</accession>
<evidence type="ECO:0000313" key="9">
    <source>
        <dbReference type="EMBL" id="GGL98830.1"/>
    </source>
</evidence>
<keyword evidence="10" id="KW-1185">Reference proteome</keyword>
<comment type="caution">
    <text evidence="9">The sequence shown here is derived from an EMBL/GenBank/DDBJ whole genome shotgun (WGS) entry which is preliminary data.</text>
</comment>
<keyword evidence="6 8" id="KW-0472">Membrane</keyword>
<keyword evidence="4 8" id="KW-0812">Transmembrane</keyword>
<evidence type="ECO:0000256" key="4">
    <source>
        <dbReference type="ARBA" id="ARBA00022692"/>
    </source>
</evidence>
<dbReference type="InterPro" id="IPR019305">
    <property type="entry name" value="Uncharacterised_Smp"/>
</dbReference>
<evidence type="ECO:0000256" key="1">
    <source>
        <dbReference type="ARBA" id="ARBA00004236"/>
    </source>
</evidence>
<proteinExistence type="inferred from homology"/>
<evidence type="ECO:0000256" key="6">
    <source>
        <dbReference type="ARBA" id="ARBA00023136"/>
    </source>
</evidence>
<keyword evidence="3" id="KW-1003">Cell membrane</keyword>
<evidence type="ECO:0008006" key="11">
    <source>
        <dbReference type="Google" id="ProtNLM"/>
    </source>
</evidence>
<reference evidence="10" key="1">
    <citation type="journal article" date="2019" name="Int. J. Syst. Evol. Microbiol.">
        <title>The Global Catalogue of Microorganisms (GCM) 10K type strain sequencing project: providing services to taxonomists for standard genome sequencing and annotation.</title>
        <authorList>
            <consortium name="The Broad Institute Genomics Platform"/>
            <consortium name="The Broad Institute Genome Sequencing Center for Infectious Disease"/>
            <person name="Wu L."/>
            <person name="Ma J."/>
        </authorList>
    </citation>
    <scope>NUCLEOTIDE SEQUENCE [LARGE SCALE GENOMIC DNA]</scope>
    <source>
        <strain evidence="10">JCM 13501</strain>
    </source>
</reference>
<evidence type="ECO:0000256" key="8">
    <source>
        <dbReference type="SAM" id="Phobius"/>
    </source>
</evidence>
<evidence type="ECO:0000256" key="5">
    <source>
        <dbReference type="ARBA" id="ARBA00022989"/>
    </source>
</evidence>
<dbReference type="EMBL" id="BMNW01000001">
    <property type="protein sequence ID" value="GGL98830.1"/>
    <property type="molecule type" value="Genomic_DNA"/>
</dbReference>
<feature type="compositionally biased region" description="Low complexity" evidence="7">
    <location>
        <begin position="272"/>
        <end position="287"/>
    </location>
</feature>
<evidence type="ECO:0000256" key="3">
    <source>
        <dbReference type="ARBA" id="ARBA00022475"/>
    </source>
</evidence>
<protein>
    <recommendedName>
        <fullName evidence="11">Histidine kinase</fullName>
    </recommendedName>
</protein>
<gene>
    <name evidence="9" type="ORF">GCM10009425_07410</name>
</gene>
<dbReference type="SUPFAM" id="SSF55073">
    <property type="entry name" value="Nucleotide cyclase"/>
    <property type="match status" value="1"/>
</dbReference>
<dbReference type="Pfam" id="PF10144">
    <property type="entry name" value="SMP_2"/>
    <property type="match status" value="1"/>
</dbReference>
<evidence type="ECO:0000256" key="2">
    <source>
        <dbReference type="ARBA" id="ARBA00005362"/>
    </source>
</evidence>
<organism evidence="9 10">
    <name type="scientific">Pseudomonas asuensis</name>
    <dbReference type="NCBI Taxonomy" id="1825787"/>
    <lineage>
        <taxon>Bacteria</taxon>
        <taxon>Pseudomonadati</taxon>
        <taxon>Pseudomonadota</taxon>
        <taxon>Gammaproteobacteria</taxon>
        <taxon>Pseudomonadales</taxon>
        <taxon>Pseudomonadaceae</taxon>
        <taxon>Pseudomonas</taxon>
    </lineage>
</organism>
<evidence type="ECO:0000256" key="7">
    <source>
        <dbReference type="SAM" id="MobiDB-lite"/>
    </source>
</evidence>
<comment type="similarity">
    <text evidence="2">Belongs to the Smp family.</text>
</comment>
<dbReference type="Gene3D" id="6.10.340.10">
    <property type="match status" value="1"/>
</dbReference>
<comment type="subcellular location">
    <subcellularLocation>
        <location evidence="1">Cell membrane</location>
    </subcellularLocation>
</comment>
<dbReference type="Proteomes" id="UP000616499">
    <property type="component" value="Unassembled WGS sequence"/>
</dbReference>
<dbReference type="RefSeq" id="WP_188864691.1">
    <property type="nucleotide sequence ID" value="NZ_BMNW01000001.1"/>
</dbReference>
<dbReference type="InterPro" id="IPR029787">
    <property type="entry name" value="Nucleotide_cyclase"/>
</dbReference>
<evidence type="ECO:0000313" key="10">
    <source>
        <dbReference type="Proteomes" id="UP000616499"/>
    </source>
</evidence>
<feature type="transmembrane region" description="Helical" evidence="8">
    <location>
        <begin position="27"/>
        <end position="49"/>
    </location>
</feature>
<name>A0ABQ2GJS3_9PSED</name>